<evidence type="ECO:0000313" key="1">
    <source>
        <dbReference type="EMBL" id="TDY45051.1"/>
    </source>
</evidence>
<dbReference type="EMBL" id="SORE01000015">
    <property type="protein sequence ID" value="TDY45051.1"/>
    <property type="molecule type" value="Genomic_DNA"/>
</dbReference>
<organism evidence="1 2">
    <name type="scientific">Paraburkholderia rhizosphaerae</name>
    <dbReference type="NCBI Taxonomy" id="480658"/>
    <lineage>
        <taxon>Bacteria</taxon>
        <taxon>Pseudomonadati</taxon>
        <taxon>Pseudomonadota</taxon>
        <taxon>Betaproteobacteria</taxon>
        <taxon>Burkholderiales</taxon>
        <taxon>Burkholderiaceae</taxon>
        <taxon>Paraburkholderia</taxon>
    </lineage>
</organism>
<sequence length="59" mass="6408">MREQQNDQTADFSNKIGACTGCIGLAKRVAYRGEANSGRLNPTYPRRLSNVAIGDSTYA</sequence>
<evidence type="ECO:0000313" key="2">
    <source>
        <dbReference type="Proteomes" id="UP000295509"/>
    </source>
</evidence>
<gene>
    <name evidence="1" type="ORF">BX592_11517</name>
</gene>
<comment type="caution">
    <text evidence="1">The sequence shown here is derived from an EMBL/GenBank/DDBJ whole genome shotgun (WGS) entry which is preliminary data.</text>
</comment>
<dbReference type="Proteomes" id="UP000295509">
    <property type="component" value="Unassembled WGS sequence"/>
</dbReference>
<proteinExistence type="predicted"/>
<accession>A0A4R8LMT9</accession>
<reference evidence="1 2" key="1">
    <citation type="submission" date="2019-03" db="EMBL/GenBank/DDBJ databases">
        <title>Genomic Encyclopedia of Type Strains, Phase III (KMG-III): the genomes of soil and plant-associated and newly described type strains.</title>
        <authorList>
            <person name="Whitman W."/>
        </authorList>
    </citation>
    <scope>NUCLEOTIDE SEQUENCE [LARGE SCALE GENOMIC DNA]</scope>
    <source>
        <strain evidence="1 2">LMG 29544</strain>
    </source>
</reference>
<dbReference type="AlphaFoldDB" id="A0A4R8LMT9"/>
<name>A0A4R8LMT9_9BURK</name>
<keyword evidence="2" id="KW-1185">Reference proteome</keyword>
<protein>
    <submittedName>
        <fullName evidence="1">Uncharacterized protein</fullName>
    </submittedName>
</protein>